<organism evidence="3 4">
    <name type="scientific">Penelope pileata</name>
    <dbReference type="NCBI Taxonomy" id="1118817"/>
    <lineage>
        <taxon>Eukaryota</taxon>
        <taxon>Metazoa</taxon>
        <taxon>Chordata</taxon>
        <taxon>Craniata</taxon>
        <taxon>Vertebrata</taxon>
        <taxon>Euteleostomi</taxon>
        <taxon>Archelosauria</taxon>
        <taxon>Archosauria</taxon>
        <taxon>Dinosauria</taxon>
        <taxon>Saurischia</taxon>
        <taxon>Theropoda</taxon>
        <taxon>Coelurosauria</taxon>
        <taxon>Aves</taxon>
        <taxon>Neognathae</taxon>
        <taxon>Galloanserae</taxon>
        <taxon>Galliformes</taxon>
        <taxon>Cracidae</taxon>
        <taxon>Penelope</taxon>
    </lineage>
</organism>
<feature type="compositionally biased region" description="Basic and acidic residues" evidence="2">
    <location>
        <begin position="1"/>
        <end position="12"/>
    </location>
</feature>
<proteinExistence type="predicted"/>
<dbReference type="PANTHER" id="PTHR28638">
    <property type="entry name" value="CELL CYCLE PROGRESSION PROTEIN 1"/>
    <property type="match status" value="1"/>
</dbReference>
<protein>
    <submittedName>
        <fullName evidence="3">PBIP1 protein</fullName>
    </submittedName>
</protein>
<evidence type="ECO:0000256" key="2">
    <source>
        <dbReference type="SAM" id="MobiDB-lite"/>
    </source>
</evidence>
<feature type="non-terminal residue" evidence="3">
    <location>
        <position position="302"/>
    </location>
</feature>
<accession>A0A851PA58</accession>
<feature type="region of interest" description="Disordered" evidence="2">
    <location>
        <begin position="261"/>
        <end position="302"/>
    </location>
</feature>
<evidence type="ECO:0000256" key="1">
    <source>
        <dbReference type="ARBA" id="ARBA00023054"/>
    </source>
</evidence>
<sequence>PCPQGLEEHLDPGADTEPTPGGPTERSAAQSWEQEEPDTERASPPGTHTAPSAPPGPLPEEGSCTSSDDDVEGLRRRHGHEPRAGGPPPTPPPRRGLQDEGDEDGLSMNKVLLGAAVLLAVALLIVSGELGGSPAPSTPRAEYSPPQDSAQSPPLPGTEDPRSVQSVSALLDKLAKENHDIRLMQAELQVGARHRAGGAAPPVPPPCSQPPGAPQAHKEELQALLQQSEGAAEAQRQSLAAENAELRAALQREGDALRAARAELQHLRAEGGGSSPQPPLREAKQPHGAAHQEEAQRHSSTR</sequence>
<name>A0A851PA58_9GALL</name>
<feature type="non-terminal residue" evidence="3">
    <location>
        <position position="1"/>
    </location>
</feature>
<feature type="compositionally biased region" description="Pro residues" evidence="2">
    <location>
        <begin position="85"/>
        <end position="94"/>
    </location>
</feature>
<feature type="region of interest" description="Disordered" evidence="2">
    <location>
        <begin position="1"/>
        <end position="105"/>
    </location>
</feature>
<evidence type="ECO:0000313" key="3">
    <source>
        <dbReference type="EMBL" id="NXC48105.1"/>
    </source>
</evidence>
<feature type="region of interest" description="Disordered" evidence="2">
    <location>
        <begin position="192"/>
        <end position="239"/>
    </location>
</feature>
<dbReference type="AlphaFoldDB" id="A0A851PA58"/>
<dbReference type="OrthoDB" id="8947092at2759"/>
<reference evidence="3" key="1">
    <citation type="submission" date="2019-09" db="EMBL/GenBank/DDBJ databases">
        <title>Bird 10,000 Genomes (B10K) Project - Family phase.</title>
        <authorList>
            <person name="Zhang G."/>
        </authorList>
    </citation>
    <scope>NUCLEOTIDE SEQUENCE</scope>
    <source>
        <strain evidence="3">B10K-DU-001-08</strain>
        <tissue evidence="3">Muscle</tissue>
    </source>
</reference>
<dbReference type="Proteomes" id="UP000613066">
    <property type="component" value="Unassembled WGS sequence"/>
</dbReference>
<feature type="region of interest" description="Disordered" evidence="2">
    <location>
        <begin position="129"/>
        <end position="165"/>
    </location>
</feature>
<dbReference type="PANTHER" id="PTHR28638:SF1">
    <property type="entry name" value="PRE-B-CELL LEUKEMIA TRANSCRIPTION FACTOR-INTERACTING PROTEIN 1"/>
    <property type="match status" value="1"/>
</dbReference>
<dbReference type="EMBL" id="WBMW01004775">
    <property type="protein sequence ID" value="NXC48105.1"/>
    <property type="molecule type" value="Genomic_DNA"/>
</dbReference>
<keyword evidence="1" id="KW-0175">Coiled coil</keyword>
<comment type="caution">
    <text evidence="3">The sequence shown here is derived from an EMBL/GenBank/DDBJ whole genome shotgun (WGS) entry which is preliminary data.</text>
</comment>
<dbReference type="InterPro" id="IPR051990">
    <property type="entry name" value="CCPG1/PBIP1"/>
</dbReference>
<feature type="compositionally biased region" description="Pro residues" evidence="2">
    <location>
        <begin position="201"/>
        <end position="213"/>
    </location>
</feature>
<evidence type="ECO:0000313" key="4">
    <source>
        <dbReference type="Proteomes" id="UP000613066"/>
    </source>
</evidence>
<dbReference type="GO" id="GO:0016020">
    <property type="term" value="C:membrane"/>
    <property type="evidence" value="ECO:0007669"/>
    <property type="project" value="TreeGrafter"/>
</dbReference>
<gene>
    <name evidence="3" type="primary">Pbxip1</name>
    <name evidence="3" type="ORF">PENPIL_R15860</name>
</gene>
<keyword evidence="4" id="KW-1185">Reference proteome</keyword>
<feature type="compositionally biased region" description="Basic and acidic residues" evidence="2">
    <location>
        <begin position="281"/>
        <end position="302"/>
    </location>
</feature>